<organism evidence="1">
    <name type="scientific">marine sediment metagenome</name>
    <dbReference type="NCBI Taxonomy" id="412755"/>
    <lineage>
        <taxon>unclassified sequences</taxon>
        <taxon>metagenomes</taxon>
        <taxon>ecological metagenomes</taxon>
    </lineage>
</organism>
<protein>
    <submittedName>
        <fullName evidence="1">Uncharacterized protein</fullName>
    </submittedName>
</protein>
<sequence>MDDRAKVLYINGLFFLLPEGFEGGLSAALRAFADYHDTVSGTPKQKILDRVDDDPEDSMTVAELRDKRFSAFWDGVHSEEKYRVHGGVSISVYNSETGEMEDLHPNTGEPG</sequence>
<dbReference type="AlphaFoldDB" id="A0A0F9S4U5"/>
<accession>A0A0F9S4U5</accession>
<name>A0A0F9S4U5_9ZZZZ</name>
<gene>
    <name evidence="1" type="ORF">LCGC14_0817170</name>
</gene>
<reference evidence="1" key="1">
    <citation type="journal article" date="2015" name="Nature">
        <title>Complex archaea that bridge the gap between prokaryotes and eukaryotes.</title>
        <authorList>
            <person name="Spang A."/>
            <person name="Saw J.H."/>
            <person name="Jorgensen S.L."/>
            <person name="Zaremba-Niedzwiedzka K."/>
            <person name="Martijn J."/>
            <person name="Lind A.E."/>
            <person name="van Eijk R."/>
            <person name="Schleper C."/>
            <person name="Guy L."/>
            <person name="Ettema T.J."/>
        </authorList>
    </citation>
    <scope>NUCLEOTIDE SEQUENCE</scope>
</reference>
<proteinExistence type="predicted"/>
<evidence type="ECO:0000313" key="1">
    <source>
        <dbReference type="EMBL" id="KKN32106.1"/>
    </source>
</evidence>
<dbReference type="EMBL" id="LAZR01002277">
    <property type="protein sequence ID" value="KKN32106.1"/>
    <property type="molecule type" value="Genomic_DNA"/>
</dbReference>
<comment type="caution">
    <text evidence="1">The sequence shown here is derived from an EMBL/GenBank/DDBJ whole genome shotgun (WGS) entry which is preliminary data.</text>
</comment>